<evidence type="ECO:0000256" key="1">
    <source>
        <dbReference type="SAM" id="MobiDB-lite"/>
    </source>
</evidence>
<feature type="region of interest" description="Disordered" evidence="1">
    <location>
        <begin position="1"/>
        <end position="68"/>
    </location>
</feature>
<organism evidence="3 4">
    <name type="scientific">Cytospora schulzeri</name>
    <dbReference type="NCBI Taxonomy" id="448051"/>
    <lineage>
        <taxon>Eukaryota</taxon>
        <taxon>Fungi</taxon>
        <taxon>Dikarya</taxon>
        <taxon>Ascomycota</taxon>
        <taxon>Pezizomycotina</taxon>
        <taxon>Sordariomycetes</taxon>
        <taxon>Sordariomycetidae</taxon>
        <taxon>Diaporthales</taxon>
        <taxon>Cytosporaceae</taxon>
        <taxon>Cytospora</taxon>
    </lineage>
</organism>
<evidence type="ECO:0000256" key="2">
    <source>
        <dbReference type="SAM" id="Phobius"/>
    </source>
</evidence>
<dbReference type="AlphaFoldDB" id="A0A423X1F1"/>
<dbReference type="Proteomes" id="UP000283895">
    <property type="component" value="Unassembled WGS sequence"/>
</dbReference>
<feature type="transmembrane region" description="Helical" evidence="2">
    <location>
        <begin position="320"/>
        <end position="341"/>
    </location>
</feature>
<dbReference type="PANTHER" id="PTHR36819:SF1">
    <property type="entry name" value="REGULATOR OF PHOSPHOLIPASE D SRF1"/>
    <property type="match status" value="1"/>
</dbReference>
<sequence length="363" mass="41140">MDYIRPSAGSTAVEPNRARRLRTIPPWVASYEERDGPAPPQVRLVPDLPPQTVRPDHNNAPAPSQRRVSRDGFVEWDPAEPAMGPLKRKHMAMKRKRQNQRGRKWDHLRSSEPVIIPNHLVRAEDAISPWRSFIDASKYGRIPGERSEKVSPAKLEELMPGFNDVNSSPRIPDVTEARIKRSRRKALHERGWRLLLNHPLVPALLRLFVLVTSIVSLALSGNLWLVYSGMVLKTDPQAGATLRTQWIVAIVVDCIVTPYVVYMTWDEYHGPQLGLRSPMRKVSLTLLDLFFIIFKSASTTLAFDSLYQDSPRDQKIKMEALASFLVLGLIVWILNFTVNVFRLVQRLGTGSGGDEDRRPLALV</sequence>
<proteinExistence type="predicted"/>
<protein>
    <recommendedName>
        <fullName evidence="5">Regulator of phospholipase D SRF1</fullName>
    </recommendedName>
</protein>
<keyword evidence="2" id="KW-0472">Membrane</keyword>
<keyword evidence="2" id="KW-0812">Transmembrane</keyword>
<comment type="caution">
    <text evidence="3">The sequence shown here is derived from an EMBL/GenBank/DDBJ whole genome shotgun (WGS) entry which is preliminary data.</text>
</comment>
<name>A0A423X1F1_9PEZI</name>
<gene>
    <name evidence="3" type="ORF">VMCG_02219</name>
</gene>
<reference evidence="3 4" key="1">
    <citation type="submission" date="2015-09" db="EMBL/GenBank/DDBJ databases">
        <title>Host preference determinants of Valsa canker pathogens revealed by comparative genomics.</title>
        <authorList>
            <person name="Yin Z."/>
            <person name="Huang L."/>
        </authorList>
    </citation>
    <scope>NUCLEOTIDE SEQUENCE [LARGE SCALE GENOMIC DNA]</scope>
    <source>
        <strain evidence="3 4">03-1</strain>
    </source>
</reference>
<dbReference type="InterPro" id="IPR037737">
    <property type="entry name" value="Srf1"/>
</dbReference>
<feature type="transmembrane region" description="Helical" evidence="2">
    <location>
        <begin position="246"/>
        <end position="265"/>
    </location>
</feature>
<dbReference type="OrthoDB" id="2589563at2759"/>
<keyword evidence="4" id="KW-1185">Reference proteome</keyword>
<keyword evidence="2" id="KW-1133">Transmembrane helix</keyword>
<dbReference type="PANTHER" id="PTHR36819">
    <property type="entry name" value="REGULATOR OF PHOSPHOLIPASE D SRF1"/>
    <property type="match status" value="1"/>
</dbReference>
<feature type="transmembrane region" description="Helical" evidence="2">
    <location>
        <begin position="203"/>
        <end position="226"/>
    </location>
</feature>
<dbReference type="GO" id="GO:0071944">
    <property type="term" value="C:cell periphery"/>
    <property type="evidence" value="ECO:0007669"/>
    <property type="project" value="TreeGrafter"/>
</dbReference>
<dbReference type="EMBL" id="LKEA01000004">
    <property type="protein sequence ID" value="ROW09696.1"/>
    <property type="molecule type" value="Genomic_DNA"/>
</dbReference>
<evidence type="ECO:0000313" key="4">
    <source>
        <dbReference type="Proteomes" id="UP000283895"/>
    </source>
</evidence>
<accession>A0A423X1F1</accession>
<evidence type="ECO:0000313" key="3">
    <source>
        <dbReference type="EMBL" id="ROW09696.1"/>
    </source>
</evidence>
<feature type="transmembrane region" description="Helical" evidence="2">
    <location>
        <begin position="286"/>
        <end position="308"/>
    </location>
</feature>
<dbReference type="GO" id="GO:0000324">
    <property type="term" value="C:fungal-type vacuole"/>
    <property type="evidence" value="ECO:0007669"/>
    <property type="project" value="TreeGrafter"/>
</dbReference>
<evidence type="ECO:0008006" key="5">
    <source>
        <dbReference type="Google" id="ProtNLM"/>
    </source>
</evidence>